<evidence type="ECO:0000313" key="2">
    <source>
        <dbReference type="EMBL" id="KDR80118.1"/>
    </source>
</evidence>
<dbReference type="HOGENOM" id="CLU_767365_0_0_1"/>
<feature type="compositionally biased region" description="Polar residues" evidence="1">
    <location>
        <begin position="265"/>
        <end position="278"/>
    </location>
</feature>
<dbReference type="AlphaFoldDB" id="A0A067TMC8"/>
<evidence type="ECO:0000256" key="1">
    <source>
        <dbReference type="SAM" id="MobiDB-lite"/>
    </source>
</evidence>
<gene>
    <name evidence="2" type="ORF">GALMADRAFT_1180248</name>
</gene>
<name>A0A067TMC8_GALM3</name>
<dbReference type="Proteomes" id="UP000027222">
    <property type="component" value="Unassembled WGS sequence"/>
</dbReference>
<proteinExistence type="predicted"/>
<sequence length="361" mass="40296">MKFQTFHHFADRPHFLDCECECGHKRIQLQQAIKKRLLGISSVTRSFWTSKVGNRRTTDQQEVRYQEYHGIGHPNSTGRPYGQPGDIYIDLTPKRHQLYTKTLTLEWAVWPGPMIIMNGLRHPHNSNYILTCKLSDSSAGIGWHYKGIRQNFELSAHEIIATVLKIRANFDRPKKRTRAKTSDGDDSRRKMSKKRKNNADAVETNDPPRKTLRTACEKLGPTPSTLDTDATPESVAHTHCSTLTSGTLENAIRHTSPAHVASEIATSASDWNVPSTSRQDLRDSDTSTSMQDGHPEKVSQVASEPTGVATMEPNHAPPCLPVSQGPSEQTLEQIPEQLSCGTTDAIEECKYFSISASILLN</sequence>
<evidence type="ECO:0000313" key="3">
    <source>
        <dbReference type="Proteomes" id="UP000027222"/>
    </source>
</evidence>
<protein>
    <submittedName>
        <fullName evidence="2">Uncharacterized protein</fullName>
    </submittedName>
</protein>
<accession>A0A067TMC8</accession>
<reference evidence="3" key="1">
    <citation type="journal article" date="2014" name="Proc. Natl. Acad. Sci. U.S.A.">
        <title>Extensive sampling of basidiomycete genomes demonstrates inadequacy of the white-rot/brown-rot paradigm for wood decay fungi.</title>
        <authorList>
            <person name="Riley R."/>
            <person name="Salamov A.A."/>
            <person name="Brown D.W."/>
            <person name="Nagy L.G."/>
            <person name="Floudas D."/>
            <person name="Held B.W."/>
            <person name="Levasseur A."/>
            <person name="Lombard V."/>
            <person name="Morin E."/>
            <person name="Otillar R."/>
            <person name="Lindquist E.A."/>
            <person name="Sun H."/>
            <person name="LaButti K.M."/>
            <person name="Schmutz J."/>
            <person name="Jabbour D."/>
            <person name="Luo H."/>
            <person name="Baker S.E."/>
            <person name="Pisabarro A.G."/>
            <person name="Walton J.D."/>
            <person name="Blanchette R.A."/>
            <person name="Henrissat B."/>
            <person name="Martin F."/>
            <person name="Cullen D."/>
            <person name="Hibbett D.S."/>
            <person name="Grigoriev I.V."/>
        </authorList>
    </citation>
    <scope>NUCLEOTIDE SEQUENCE [LARGE SCALE GENOMIC DNA]</scope>
    <source>
        <strain evidence="3">CBS 339.88</strain>
    </source>
</reference>
<keyword evidence="3" id="KW-1185">Reference proteome</keyword>
<feature type="compositionally biased region" description="Basic and acidic residues" evidence="1">
    <location>
        <begin position="180"/>
        <end position="189"/>
    </location>
</feature>
<dbReference type="EMBL" id="KL142372">
    <property type="protein sequence ID" value="KDR80118.1"/>
    <property type="molecule type" value="Genomic_DNA"/>
</dbReference>
<feature type="region of interest" description="Disordered" evidence="1">
    <location>
        <begin position="265"/>
        <end position="331"/>
    </location>
</feature>
<organism evidence="2 3">
    <name type="scientific">Galerina marginata (strain CBS 339.88)</name>
    <dbReference type="NCBI Taxonomy" id="685588"/>
    <lineage>
        <taxon>Eukaryota</taxon>
        <taxon>Fungi</taxon>
        <taxon>Dikarya</taxon>
        <taxon>Basidiomycota</taxon>
        <taxon>Agaricomycotina</taxon>
        <taxon>Agaricomycetes</taxon>
        <taxon>Agaricomycetidae</taxon>
        <taxon>Agaricales</taxon>
        <taxon>Agaricineae</taxon>
        <taxon>Strophariaceae</taxon>
        <taxon>Galerina</taxon>
    </lineage>
</organism>
<feature type="region of interest" description="Disordered" evidence="1">
    <location>
        <begin position="173"/>
        <end position="233"/>
    </location>
</feature>
<dbReference type="OrthoDB" id="3067611at2759"/>